<proteinExistence type="predicted"/>
<gene>
    <name evidence="1" type="ORF">RSE6_07154</name>
</gene>
<dbReference type="AlphaFoldDB" id="A0A1E1MCB2"/>
<protein>
    <submittedName>
        <fullName evidence="1">Uncharacterized protein</fullName>
    </submittedName>
</protein>
<evidence type="ECO:0000313" key="2">
    <source>
        <dbReference type="Proteomes" id="UP000177625"/>
    </source>
</evidence>
<organism evidence="1 2">
    <name type="scientific">Rhynchosporium secalis</name>
    <name type="common">Barley scald fungus</name>
    <dbReference type="NCBI Taxonomy" id="38038"/>
    <lineage>
        <taxon>Eukaryota</taxon>
        <taxon>Fungi</taxon>
        <taxon>Dikarya</taxon>
        <taxon>Ascomycota</taxon>
        <taxon>Pezizomycotina</taxon>
        <taxon>Leotiomycetes</taxon>
        <taxon>Helotiales</taxon>
        <taxon>Ploettnerulaceae</taxon>
        <taxon>Rhynchosporium</taxon>
    </lineage>
</organism>
<dbReference type="EMBL" id="FJVC01000257">
    <property type="protein sequence ID" value="CZT46688.1"/>
    <property type="molecule type" value="Genomic_DNA"/>
</dbReference>
<sequence length="101" mass="11534">MCLNHVTSKKAVSYINFLTEVPLRAVTSIQSFSQTMPKTESQAAERTPVHLFKVQKYTWQVASQYVLRVSMNVEKTEICFFRFSTTISLVLSARLSILART</sequence>
<evidence type="ECO:0000313" key="1">
    <source>
        <dbReference type="EMBL" id="CZT46688.1"/>
    </source>
</evidence>
<keyword evidence="2" id="KW-1185">Reference proteome</keyword>
<name>A0A1E1MCB2_RHYSE</name>
<reference evidence="2" key="1">
    <citation type="submission" date="2016-03" db="EMBL/GenBank/DDBJ databases">
        <authorList>
            <person name="Guldener U."/>
        </authorList>
    </citation>
    <scope>NUCLEOTIDE SEQUENCE [LARGE SCALE GENOMIC DNA]</scope>
</reference>
<accession>A0A1E1MCB2</accession>
<dbReference type="Proteomes" id="UP000177625">
    <property type="component" value="Unassembled WGS sequence"/>
</dbReference>